<dbReference type="AlphaFoldDB" id="A0A842HNI1"/>
<gene>
    <name evidence="9" type="primary">ung</name>
    <name evidence="11" type="ORF">GTU67_02850</name>
</gene>
<accession>A0A842HNI1</accession>
<keyword evidence="8 9" id="KW-0234">DNA repair</keyword>
<dbReference type="InterPro" id="IPR005122">
    <property type="entry name" value="Uracil-DNA_glycosylase-like"/>
</dbReference>
<dbReference type="InterPro" id="IPR002043">
    <property type="entry name" value="UDG_fam1"/>
</dbReference>
<evidence type="ECO:0000256" key="1">
    <source>
        <dbReference type="ARBA" id="ARBA00001400"/>
    </source>
</evidence>
<evidence type="ECO:0000256" key="6">
    <source>
        <dbReference type="ARBA" id="ARBA00022763"/>
    </source>
</evidence>
<evidence type="ECO:0000259" key="10">
    <source>
        <dbReference type="SMART" id="SM00986"/>
    </source>
</evidence>
<proteinExistence type="inferred from homology"/>
<comment type="caution">
    <text evidence="11">The sequence shown here is derived from an EMBL/GenBank/DDBJ whole genome shotgun (WGS) entry which is preliminary data.</text>
</comment>
<dbReference type="CDD" id="cd10027">
    <property type="entry name" value="UDG-F1-like"/>
    <property type="match status" value="1"/>
</dbReference>
<dbReference type="NCBIfam" id="NF003591">
    <property type="entry name" value="PRK05254.1-4"/>
    <property type="match status" value="1"/>
</dbReference>
<comment type="catalytic activity">
    <reaction evidence="1 9">
        <text>Hydrolyzes single-stranded DNA or mismatched double-stranded DNA and polynucleotides, releasing free uracil.</text>
        <dbReference type="EC" id="3.2.2.27"/>
    </reaction>
</comment>
<evidence type="ECO:0000256" key="9">
    <source>
        <dbReference type="HAMAP-Rule" id="MF_00148"/>
    </source>
</evidence>
<keyword evidence="7 9" id="KW-0378">Hydrolase</keyword>
<protein>
    <recommendedName>
        <fullName evidence="5 9">Uracil-DNA glycosylase</fullName>
        <shortName evidence="9">UDG</shortName>
        <ecNumber evidence="4 9">3.2.2.27</ecNumber>
    </recommendedName>
</protein>
<dbReference type="RefSeq" id="WP_185778670.1">
    <property type="nucleotide sequence ID" value="NZ_JACJUU010000002.1"/>
</dbReference>
<comment type="similarity">
    <text evidence="3 9">Belongs to the uracil-DNA glycosylase (UDG) superfamily. UNG family.</text>
</comment>
<dbReference type="GO" id="GO:0005737">
    <property type="term" value="C:cytoplasm"/>
    <property type="evidence" value="ECO:0007669"/>
    <property type="project" value="UniProtKB-SubCell"/>
</dbReference>
<dbReference type="PANTHER" id="PTHR11264:SF0">
    <property type="entry name" value="URACIL-DNA GLYCOSYLASE"/>
    <property type="match status" value="1"/>
</dbReference>
<keyword evidence="9" id="KW-0963">Cytoplasm</keyword>
<dbReference type="GO" id="GO:0004844">
    <property type="term" value="F:uracil DNA N-glycosylase activity"/>
    <property type="evidence" value="ECO:0007669"/>
    <property type="project" value="UniProtKB-UniRule"/>
</dbReference>
<dbReference type="NCBIfam" id="TIGR00628">
    <property type="entry name" value="ung"/>
    <property type="match status" value="1"/>
</dbReference>
<evidence type="ECO:0000313" key="11">
    <source>
        <dbReference type="EMBL" id="MBC2768850.1"/>
    </source>
</evidence>
<dbReference type="GO" id="GO:0097510">
    <property type="term" value="P:base-excision repair, AP site formation via deaminated base removal"/>
    <property type="evidence" value="ECO:0007669"/>
    <property type="project" value="TreeGrafter"/>
</dbReference>
<dbReference type="NCBIfam" id="NF003592">
    <property type="entry name" value="PRK05254.1-5"/>
    <property type="match status" value="1"/>
</dbReference>
<dbReference type="SUPFAM" id="SSF52141">
    <property type="entry name" value="Uracil-DNA glycosylase-like"/>
    <property type="match status" value="1"/>
</dbReference>
<evidence type="ECO:0000256" key="8">
    <source>
        <dbReference type="ARBA" id="ARBA00023204"/>
    </source>
</evidence>
<name>A0A842HNI1_9BURK</name>
<keyword evidence="11" id="KW-0326">Glycosidase</keyword>
<comment type="function">
    <text evidence="2 9">Excises uracil residues from the DNA which can arise as a result of misincorporation of dUMP residues by DNA polymerase or due to deamination of cytosine.</text>
</comment>
<evidence type="ECO:0000256" key="3">
    <source>
        <dbReference type="ARBA" id="ARBA00008184"/>
    </source>
</evidence>
<dbReference type="PANTHER" id="PTHR11264">
    <property type="entry name" value="URACIL-DNA GLYCOSYLASE"/>
    <property type="match status" value="1"/>
</dbReference>
<dbReference type="SMART" id="SM00987">
    <property type="entry name" value="UreE_C"/>
    <property type="match status" value="1"/>
</dbReference>
<keyword evidence="12" id="KW-1185">Reference proteome</keyword>
<organism evidence="11 12">
    <name type="scientific">Pusillimonas minor</name>
    <dbReference type="NCBI Taxonomy" id="2697024"/>
    <lineage>
        <taxon>Bacteria</taxon>
        <taxon>Pseudomonadati</taxon>
        <taxon>Pseudomonadota</taxon>
        <taxon>Betaproteobacteria</taxon>
        <taxon>Burkholderiales</taxon>
        <taxon>Alcaligenaceae</taxon>
        <taxon>Pusillimonas</taxon>
    </lineage>
</organism>
<evidence type="ECO:0000256" key="5">
    <source>
        <dbReference type="ARBA" id="ARBA00018429"/>
    </source>
</evidence>
<sequence length="240" mass="26085">MSAPYLDNRYTGPLSPHIAGLPAAWRSVLAQADVAAALAGLDTYLNERLAANTAIFPAQPFRALQGLTPDDVQVVILGQDPYHGPGQAHGLAFSVPEQCPCPPSLRNIFTELQLEFPDRLTLQSHDLSRWAQQGVLLLNTVLTVASGKPASHARRGWETVTDALISRVAQGTQPKVFMLWGNHAQQKRSLIPDNPHNLVLCANHPSPLSARRPPVPFIGCGHFATTNAWLAEHGQTPINW</sequence>
<keyword evidence="6 9" id="KW-0227">DNA damage</keyword>
<dbReference type="Gene3D" id="3.40.470.10">
    <property type="entry name" value="Uracil-DNA glycosylase-like domain"/>
    <property type="match status" value="1"/>
</dbReference>
<dbReference type="EMBL" id="JACJUU010000002">
    <property type="protein sequence ID" value="MBC2768850.1"/>
    <property type="molecule type" value="Genomic_DNA"/>
</dbReference>
<dbReference type="NCBIfam" id="NF003588">
    <property type="entry name" value="PRK05254.1-1"/>
    <property type="match status" value="1"/>
</dbReference>
<dbReference type="HAMAP" id="MF_00148">
    <property type="entry name" value="UDG"/>
    <property type="match status" value="1"/>
</dbReference>
<dbReference type="Pfam" id="PF03167">
    <property type="entry name" value="UDG"/>
    <property type="match status" value="1"/>
</dbReference>
<evidence type="ECO:0000256" key="2">
    <source>
        <dbReference type="ARBA" id="ARBA00002631"/>
    </source>
</evidence>
<dbReference type="InterPro" id="IPR036895">
    <property type="entry name" value="Uracil-DNA_glycosylase-like_sf"/>
</dbReference>
<feature type="active site" description="Proton acceptor" evidence="9">
    <location>
        <position position="80"/>
    </location>
</feature>
<reference evidence="11 12" key="1">
    <citation type="submission" date="2020-08" db="EMBL/GenBank/DDBJ databases">
        <title>Paraeoetvoesia sp. YC-7-48 draft genome sequence.</title>
        <authorList>
            <person name="Yao L."/>
        </authorList>
    </citation>
    <scope>NUCLEOTIDE SEQUENCE [LARGE SCALE GENOMIC DNA]</scope>
    <source>
        <strain evidence="12">YC-7-48</strain>
    </source>
</reference>
<comment type="subcellular location">
    <subcellularLocation>
        <location evidence="9">Cytoplasm</location>
    </subcellularLocation>
</comment>
<feature type="domain" description="Uracil-DNA glycosylase-like" evidence="10">
    <location>
        <begin position="65"/>
        <end position="230"/>
    </location>
</feature>
<dbReference type="EC" id="3.2.2.27" evidence="4 9"/>
<evidence type="ECO:0000256" key="4">
    <source>
        <dbReference type="ARBA" id="ARBA00012030"/>
    </source>
</evidence>
<dbReference type="NCBIfam" id="NF003589">
    <property type="entry name" value="PRK05254.1-2"/>
    <property type="match status" value="1"/>
</dbReference>
<dbReference type="Proteomes" id="UP000545386">
    <property type="component" value="Unassembled WGS sequence"/>
</dbReference>
<evidence type="ECO:0000256" key="7">
    <source>
        <dbReference type="ARBA" id="ARBA00022801"/>
    </source>
</evidence>
<dbReference type="SMART" id="SM00986">
    <property type="entry name" value="UDG"/>
    <property type="match status" value="1"/>
</dbReference>
<evidence type="ECO:0000313" key="12">
    <source>
        <dbReference type="Proteomes" id="UP000545386"/>
    </source>
</evidence>